<evidence type="ECO:0000313" key="7">
    <source>
        <dbReference type="EMBL" id="PIB80002.1"/>
    </source>
</evidence>
<feature type="transmembrane region" description="Helical" evidence="4">
    <location>
        <begin position="110"/>
        <end position="131"/>
    </location>
</feature>
<feature type="compositionally biased region" description="Low complexity" evidence="3">
    <location>
        <begin position="146"/>
        <end position="158"/>
    </location>
</feature>
<dbReference type="Proteomes" id="UP000230971">
    <property type="component" value="Unassembled WGS sequence"/>
</dbReference>
<keyword evidence="4" id="KW-1133">Transmembrane helix</keyword>
<gene>
    <name evidence="6" type="ORF">AWB95_09015</name>
    <name evidence="7" type="ORF">CQY23_05050</name>
</gene>
<dbReference type="InterPro" id="IPR041916">
    <property type="entry name" value="Anti_sigma_zinc_sf"/>
</dbReference>
<protein>
    <recommendedName>
        <fullName evidence="5">Putative zinc-finger domain-containing protein</fullName>
    </recommendedName>
</protein>
<proteinExistence type="predicted"/>
<keyword evidence="4" id="KW-0812">Transmembrane</keyword>
<feature type="region of interest" description="Disordered" evidence="3">
    <location>
        <begin position="137"/>
        <end position="158"/>
    </location>
</feature>
<keyword evidence="2" id="KW-0804">Transcription</keyword>
<dbReference type="OrthoDB" id="5242431at2"/>
<evidence type="ECO:0000313" key="6">
    <source>
        <dbReference type="EMBL" id="ORV14748.1"/>
    </source>
</evidence>
<dbReference type="AlphaFoldDB" id="A0A1X1RSJ4"/>
<evidence type="ECO:0000259" key="5">
    <source>
        <dbReference type="Pfam" id="PF13490"/>
    </source>
</evidence>
<evidence type="ECO:0000256" key="3">
    <source>
        <dbReference type="SAM" id="MobiDB-lite"/>
    </source>
</evidence>
<feature type="domain" description="Putative zinc-finger" evidence="5">
    <location>
        <begin position="29"/>
        <end position="54"/>
    </location>
</feature>
<name>A0A1X1RSJ4_MYCCE</name>
<comment type="caution">
    <text evidence="6">The sequence shown here is derived from an EMBL/GenBank/DDBJ whole genome shotgun (WGS) entry which is preliminary data.</text>
</comment>
<reference evidence="7 9" key="2">
    <citation type="journal article" date="2017" name="Infect. Genet. Evol.">
        <title>The new phylogeny of the genus Mycobacterium: The old and the news.</title>
        <authorList>
            <person name="Tortoli E."/>
            <person name="Fedrizzi T."/>
            <person name="Meehan C.J."/>
            <person name="Trovato A."/>
            <person name="Grottola A."/>
            <person name="Giacobazzi E."/>
            <person name="Serpini G.F."/>
            <person name="Tagliazucchi S."/>
            <person name="Fabio A."/>
            <person name="Bettua C."/>
            <person name="Bertorelli R."/>
            <person name="Frascaro F."/>
            <person name="De Sanctis V."/>
            <person name="Pecorari M."/>
            <person name="Jousson O."/>
            <person name="Segata N."/>
            <person name="Cirillo D.M."/>
        </authorList>
    </citation>
    <scope>NUCLEOTIDE SEQUENCE [LARGE SCALE GENOMIC DNA]</scope>
    <source>
        <strain evidence="7 9">NCTC 12882</strain>
    </source>
</reference>
<keyword evidence="4" id="KW-0472">Membrane</keyword>
<evidence type="ECO:0000256" key="4">
    <source>
        <dbReference type="SAM" id="Phobius"/>
    </source>
</evidence>
<organism evidence="6 8">
    <name type="scientific">Mycobacterium celatum</name>
    <dbReference type="NCBI Taxonomy" id="28045"/>
    <lineage>
        <taxon>Bacteria</taxon>
        <taxon>Bacillati</taxon>
        <taxon>Actinomycetota</taxon>
        <taxon>Actinomycetes</taxon>
        <taxon>Mycobacteriales</taxon>
        <taxon>Mycobacteriaceae</taxon>
        <taxon>Mycobacterium</taxon>
    </lineage>
</organism>
<evidence type="ECO:0000313" key="8">
    <source>
        <dbReference type="Proteomes" id="UP000193907"/>
    </source>
</evidence>
<evidence type="ECO:0000256" key="2">
    <source>
        <dbReference type="ARBA" id="ARBA00023163"/>
    </source>
</evidence>
<keyword evidence="8" id="KW-1185">Reference proteome</keyword>
<dbReference type="Pfam" id="PF13490">
    <property type="entry name" value="zf-HC2"/>
    <property type="match status" value="1"/>
</dbReference>
<reference evidence="6 8" key="1">
    <citation type="submission" date="2016-01" db="EMBL/GenBank/DDBJ databases">
        <title>The new phylogeny of the genus Mycobacterium.</title>
        <authorList>
            <person name="Tarcisio F."/>
            <person name="Conor M."/>
            <person name="Antonella G."/>
            <person name="Elisabetta G."/>
            <person name="Giulia F.S."/>
            <person name="Sara T."/>
            <person name="Anna F."/>
            <person name="Clotilde B."/>
            <person name="Roberto B."/>
            <person name="Veronica D.S."/>
            <person name="Fabio R."/>
            <person name="Monica P."/>
            <person name="Olivier J."/>
            <person name="Enrico T."/>
            <person name="Nicola S."/>
        </authorList>
    </citation>
    <scope>NUCLEOTIDE SEQUENCE [LARGE SCALE GENOMIC DNA]</scope>
    <source>
        <strain evidence="6 8">DSM 44243</strain>
    </source>
</reference>
<dbReference type="Gene3D" id="1.10.10.1320">
    <property type="entry name" value="Anti-sigma factor, zinc-finger domain"/>
    <property type="match status" value="1"/>
</dbReference>
<dbReference type="Proteomes" id="UP000193907">
    <property type="component" value="Unassembled WGS sequence"/>
</dbReference>
<dbReference type="STRING" id="28045.AWB95_09015"/>
<evidence type="ECO:0000256" key="1">
    <source>
        <dbReference type="ARBA" id="ARBA00023015"/>
    </source>
</evidence>
<sequence>MITRWGAGPTDDGGRAPGDDHEYAMWDAAYVLGSLSDADRREFEAHLRDCASCRSAVAELSGMPALLSRLDDNVVAAIEAADHTGDAPVPSAMLPSLLAKVAWRRRRSRVITWTASGVAAAVLAIGVFVGVKPHSPASVPAPPQASAPAVPAAPQPRASSLEMAQVGTKALASTVSVSGQHWGTYIDMTCVCLAPVYAHHDRLAMVVVGRDGSRTQLATWVAEPGHTATPAGSISTPVDQIAAVQVVSADNGHVLLERSL</sequence>
<dbReference type="EMBL" id="LQOM01000024">
    <property type="protein sequence ID" value="ORV14748.1"/>
    <property type="molecule type" value="Genomic_DNA"/>
</dbReference>
<keyword evidence="1" id="KW-0805">Transcription regulation</keyword>
<dbReference type="EMBL" id="PDKV01000004">
    <property type="protein sequence ID" value="PIB80002.1"/>
    <property type="molecule type" value="Genomic_DNA"/>
</dbReference>
<evidence type="ECO:0000313" key="9">
    <source>
        <dbReference type="Proteomes" id="UP000230971"/>
    </source>
</evidence>
<dbReference type="InterPro" id="IPR027383">
    <property type="entry name" value="Znf_put"/>
</dbReference>
<dbReference type="RefSeq" id="WP_085168020.1">
    <property type="nucleotide sequence ID" value="NZ_LQOM01000024.1"/>
</dbReference>
<accession>A0A1X1RSJ4</accession>